<gene>
    <name evidence="2" type="ORF">FC699_37625</name>
</gene>
<comment type="caution">
    <text evidence="2">The sequence shown here is derived from an EMBL/GenBank/DDBJ whole genome shotgun (WGS) entry which is preliminary data.</text>
</comment>
<evidence type="ECO:0000313" key="2">
    <source>
        <dbReference type="EMBL" id="TKI76384.1"/>
    </source>
</evidence>
<dbReference type="GO" id="GO:0080019">
    <property type="term" value="F:alcohol-forming very long-chain fatty acyl-CoA reductase activity"/>
    <property type="evidence" value="ECO:0007669"/>
    <property type="project" value="InterPro"/>
</dbReference>
<dbReference type="GO" id="GO:0010345">
    <property type="term" value="P:suberin biosynthetic process"/>
    <property type="evidence" value="ECO:0007669"/>
    <property type="project" value="TreeGrafter"/>
</dbReference>
<dbReference type="SUPFAM" id="SSF51735">
    <property type="entry name" value="NAD(P)-binding Rossmann-fold domains"/>
    <property type="match status" value="1"/>
</dbReference>
<evidence type="ECO:0000313" key="3">
    <source>
        <dbReference type="Proteomes" id="UP000305222"/>
    </source>
</evidence>
<dbReference type="EMBL" id="SZON01003949">
    <property type="protein sequence ID" value="TKI76384.1"/>
    <property type="molecule type" value="Genomic_DNA"/>
</dbReference>
<proteinExistence type="predicted"/>
<reference evidence="2 3" key="1">
    <citation type="journal article" date="2019" name="Environ. Microbiol.">
        <title>An active ?-lactamase is a part of an orchestrated cell wall stress resistance network of Bacillus subtilis and related rhizosphere species.</title>
        <authorList>
            <person name="Bucher T."/>
            <person name="Keren-Paz A."/>
            <person name="Hausser J."/>
            <person name="Olender T."/>
            <person name="Cytryn E."/>
            <person name="Kolodkin-Gal I."/>
        </authorList>
    </citation>
    <scope>NUCLEOTIDE SEQUENCE [LARGE SCALE GENOMIC DNA]</scope>
    <source>
        <strain evidence="2 3">I5</strain>
    </source>
</reference>
<evidence type="ECO:0000259" key="1">
    <source>
        <dbReference type="Pfam" id="PF07993"/>
    </source>
</evidence>
<dbReference type="PANTHER" id="PTHR11011">
    <property type="entry name" value="MALE STERILITY PROTEIN 2-RELATED"/>
    <property type="match status" value="1"/>
</dbReference>
<sequence>VCSYFGTSFYDKYKKRIFVYSGDLTKKYMGLDLSNYQYLSETIQCIIHSAGSVSHYGKYEKSYEANVLATRNVIDFSLKGVKKDVNHISTLAVASGVVKNNEDILYTEYDNDLGQIIENPYPK</sequence>
<feature type="domain" description="Thioester reductase (TE)" evidence="1">
    <location>
        <begin position="11"/>
        <end position="105"/>
    </location>
</feature>
<name>A0A4U2ZNA6_9BACI</name>
<dbReference type="Pfam" id="PF07993">
    <property type="entry name" value="NAD_binding_4"/>
    <property type="match status" value="1"/>
</dbReference>
<protein>
    <recommendedName>
        <fullName evidence="1">Thioester reductase (TE) domain-containing protein</fullName>
    </recommendedName>
</protein>
<dbReference type="Proteomes" id="UP000305222">
    <property type="component" value="Unassembled WGS sequence"/>
</dbReference>
<accession>A0A4U2ZNA6</accession>
<organism evidence="2 3">
    <name type="scientific">Bacillus wiedmannii</name>
    <dbReference type="NCBI Taxonomy" id="1890302"/>
    <lineage>
        <taxon>Bacteria</taxon>
        <taxon>Bacillati</taxon>
        <taxon>Bacillota</taxon>
        <taxon>Bacilli</taxon>
        <taxon>Bacillales</taxon>
        <taxon>Bacillaceae</taxon>
        <taxon>Bacillus</taxon>
        <taxon>Bacillus cereus group</taxon>
    </lineage>
</organism>
<feature type="non-terminal residue" evidence="2">
    <location>
        <position position="123"/>
    </location>
</feature>
<dbReference type="InterPro" id="IPR026055">
    <property type="entry name" value="FAR"/>
</dbReference>
<dbReference type="InterPro" id="IPR036291">
    <property type="entry name" value="NAD(P)-bd_dom_sf"/>
</dbReference>
<dbReference type="AlphaFoldDB" id="A0A4U2ZNA6"/>
<feature type="non-terminal residue" evidence="2">
    <location>
        <position position="1"/>
    </location>
</feature>
<dbReference type="GO" id="GO:0035336">
    <property type="term" value="P:long-chain fatty-acyl-CoA metabolic process"/>
    <property type="evidence" value="ECO:0007669"/>
    <property type="project" value="TreeGrafter"/>
</dbReference>
<dbReference type="PANTHER" id="PTHR11011:SF99">
    <property type="entry name" value="FATTY ACYL-COA REDUCTASE 3"/>
    <property type="match status" value="1"/>
</dbReference>
<dbReference type="Gene3D" id="3.40.50.720">
    <property type="entry name" value="NAD(P)-binding Rossmann-like Domain"/>
    <property type="match status" value="1"/>
</dbReference>
<dbReference type="InterPro" id="IPR013120">
    <property type="entry name" value="FAR_NAD-bd"/>
</dbReference>